<sequence length="219" mass="24818">MLLPFLCFLFFTIKRQRLGQAHIVWKHAGFVFGAKKQRRYRFCESENTEVRMKRLFIIVFVGAAVCSPSSKGTKRAELNVSPRKEILAKARKFIDEMKAMLDKGNAIDNNITSEGERLKAHQALQKQNPKAYYVLGEIHMQFAVSAAVADKETMKKIRAKVRADVAKLLTGLNAALEKKIDILDDKSKNSVEKLKSLAKLTQESPKMDHVLQIMIGKLD</sequence>
<feature type="signal peptide" evidence="1">
    <location>
        <begin position="1"/>
        <end position="21"/>
    </location>
</feature>
<gene>
    <name evidence="2" type="ORF">CYNAS_LOCUS6881</name>
</gene>
<evidence type="ECO:0000313" key="3">
    <source>
        <dbReference type="Proteomes" id="UP001176961"/>
    </source>
</evidence>
<reference evidence="2" key="1">
    <citation type="submission" date="2023-07" db="EMBL/GenBank/DDBJ databases">
        <authorList>
            <consortium name="CYATHOMIX"/>
        </authorList>
    </citation>
    <scope>NUCLEOTIDE SEQUENCE</scope>
    <source>
        <strain evidence="2">N/A</strain>
    </source>
</reference>
<keyword evidence="1" id="KW-0732">Signal</keyword>
<accession>A0AA36GMP9</accession>
<evidence type="ECO:0000313" key="2">
    <source>
        <dbReference type="EMBL" id="CAJ0594898.1"/>
    </source>
</evidence>
<feature type="chain" id="PRO_5041432652" evidence="1">
    <location>
        <begin position="22"/>
        <end position="219"/>
    </location>
</feature>
<comment type="caution">
    <text evidence="2">The sequence shown here is derived from an EMBL/GenBank/DDBJ whole genome shotgun (WGS) entry which is preliminary data.</text>
</comment>
<dbReference type="Proteomes" id="UP001176961">
    <property type="component" value="Unassembled WGS sequence"/>
</dbReference>
<evidence type="ECO:0000256" key="1">
    <source>
        <dbReference type="SAM" id="SignalP"/>
    </source>
</evidence>
<dbReference type="AlphaFoldDB" id="A0AA36GMP9"/>
<name>A0AA36GMP9_CYLNA</name>
<keyword evidence="3" id="KW-1185">Reference proteome</keyword>
<dbReference type="EMBL" id="CATQJL010000112">
    <property type="protein sequence ID" value="CAJ0594898.1"/>
    <property type="molecule type" value="Genomic_DNA"/>
</dbReference>
<protein>
    <submittedName>
        <fullName evidence="2">Uncharacterized protein</fullName>
    </submittedName>
</protein>
<organism evidence="2 3">
    <name type="scientific">Cylicocyclus nassatus</name>
    <name type="common">Nematode worm</name>
    <dbReference type="NCBI Taxonomy" id="53992"/>
    <lineage>
        <taxon>Eukaryota</taxon>
        <taxon>Metazoa</taxon>
        <taxon>Ecdysozoa</taxon>
        <taxon>Nematoda</taxon>
        <taxon>Chromadorea</taxon>
        <taxon>Rhabditida</taxon>
        <taxon>Rhabditina</taxon>
        <taxon>Rhabditomorpha</taxon>
        <taxon>Strongyloidea</taxon>
        <taxon>Strongylidae</taxon>
        <taxon>Cylicocyclus</taxon>
    </lineage>
</organism>
<proteinExistence type="predicted"/>